<dbReference type="AlphaFoldDB" id="A0A699ZAZ6"/>
<evidence type="ECO:0000313" key="1">
    <source>
        <dbReference type="EMBL" id="GFH12632.1"/>
    </source>
</evidence>
<dbReference type="Proteomes" id="UP000485058">
    <property type="component" value="Unassembled WGS sequence"/>
</dbReference>
<protein>
    <submittedName>
        <fullName evidence="1">Uncharacterized protein</fullName>
    </submittedName>
</protein>
<sequence length="107" mass="11257">MATHTQASPDLVAAITEAKAPSASVLLLTDAAPSLQSAITQLELSLTPDALTTGHHAAGQPALEGLLQRMRALASRFSLCRMAEAVELSALRGQSTEVNLYDLFANR</sequence>
<proteinExistence type="predicted"/>
<keyword evidence="2" id="KW-1185">Reference proteome</keyword>
<evidence type="ECO:0000313" key="2">
    <source>
        <dbReference type="Proteomes" id="UP000485058"/>
    </source>
</evidence>
<organism evidence="1 2">
    <name type="scientific">Haematococcus lacustris</name>
    <name type="common">Green alga</name>
    <name type="synonym">Haematococcus pluvialis</name>
    <dbReference type="NCBI Taxonomy" id="44745"/>
    <lineage>
        <taxon>Eukaryota</taxon>
        <taxon>Viridiplantae</taxon>
        <taxon>Chlorophyta</taxon>
        <taxon>core chlorophytes</taxon>
        <taxon>Chlorophyceae</taxon>
        <taxon>CS clade</taxon>
        <taxon>Chlamydomonadales</taxon>
        <taxon>Haematococcaceae</taxon>
        <taxon>Haematococcus</taxon>
    </lineage>
</organism>
<reference evidence="1 2" key="1">
    <citation type="submission" date="2020-02" db="EMBL/GenBank/DDBJ databases">
        <title>Draft genome sequence of Haematococcus lacustris strain NIES-144.</title>
        <authorList>
            <person name="Morimoto D."/>
            <person name="Nakagawa S."/>
            <person name="Yoshida T."/>
            <person name="Sawayama S."/>
        </authorList>
    </citation>
    <scope>NUCLEOTIDE SEQUENCE [LARGE SCALE GENOMIC DNA]</scope>
    <source>
        <strain evidence="1 2">NIES-144</strain>
    </source>
</reference>
<accession>A0A699ZAZ6</accession>
<gene>
    <name evidence="1" type="ORF">HaLaN_08353</name>
</gene>
<comment type="caution">
    <text evidence="1">The sequence shown here is derived from an EMBL/GenBank/DDBJ whole genome shotgun (WGS) entry which is preliminary data.</text>
</comment>
<name>A0A699ZAZ6_HAELA</name>
<dbReference type="EMBL" id="BLLF01000523">
    <property type="protein sequence ID" value="GFH12632.1"/>
    <property type="molecule type" value="Genomic_DNA"/>
</dbReference>